<dbReference type="GO" id="GO:0004775">
    <property type="term" value="F:succinate-CoA ligase (ADP-forming) activity"/>
    <property type="evidence" value="ECO:0007669"/>
    <property type="project" value="UniProtKB-EC"/>
</dbReference>
<dbReference type="KEGG" id="ndk:I601_1815"/>
<dbReference type="Proteomes" id="UP000077868">
    <property type="component" value="Chromosome"/>
</dbReference>
<dbReference type="GO" id="GO:0043758">
    <property type="term" value="F:acetate-CoA ligase (ADP-forming) activity"/>
    <property type="evidence" value="ECO:0007669"/>
    <property type="project" value="InterPro"/>
</dbReference>
<dbReference type="EMBL" id="CP015079">
    <property type="protein sequence ID" value="ANH38246.1"/>
    <property type="molecule type" value="Genomic_DNA"/>
</dbReference>
<keyword evidence="2" id="KW-0547">Nucleotide-binding</keyword>
<evidence type="ECO:0000256" key="4">
    <source>
        <dbReference type="SAM" id="MobiDB-lite"/>
    </source>
</evidence>
<dbReference type="InterPro" id="IPR016102">
    <property type="entry name" value="Succinyl-CoA_synth-like"/>
</dbReference>
<dbReference type="PANTHER" id="PTHR43334:SF1">
    <property type="entry name" value="3-HYDROXYPROPIONATE--COA LIGASE [ADP-FORMING]"/>
    <property type="match status" value="1"/>
</dbReference>
<evidence type="ECO:0000313" key="6">
    <source>
        <dbReference type="EMBL" id="ANH38246.1"/>
    </source>
</evidence>
<dbReference type="PROSITE" id="PS50206">
    <property type="entry name" value="RHODANESE_3"/>
    <property type="match status" value="1"/>
</dbReference>
<dbReference type="SUPFAM" id="SSF52210">
    <property type="entry name" value="Succinyl-CoA synthetase domains"/>
    <property type="match status" value="2"/>
</dbReference>
<dbReference type="Gene3D" id="3.30.1490.20">
    <property type="entry name" value="ATP-grasp fold, A domain"/>
    <property type="match status" value="1"/>
</dbReference>
<dbReference type="InterPro" id="IPR013815">
    <property type="entry name" value="ATP_grasp_subdomain_1"/>
</dbReference>
<dbReference type="Gene3D" id="3.30.470.20">
    <property type="entry name" value="ATP-grasp fold, B domain"/>
    <property type="match status" value="1"/>
</dbReference>
<protein>
    <submittedName>
        <fullName evidence="6">Succinyl-CoA ligase [ADP-forming] subunit alpha</fullName>
        <ecNumber evidence="6">6.2.1.5</ecNumber>
    </submittedName>
</protein>
<proteinExistence type="predicted"/>
<dbReference type="PATRIC" id="fig|1300347.3.peg.1817"/>
<dbReference type="SUPFAM" id="SSF51735">
    <property type="entry name" value="NAD(P)-binding Rossmann-fold domains"/>
    <property type="match status" value="1"/>
</dbReference>
<dbReference type="Gene3D" id="3.40.50.261">
    <property type="entry name" value="Succinyl-CoA synthetase domains"/>
    <property type="match status" value="2"/>
</dbReference>
<dbReference type="Pfam" id="PF13607">
    <property type="entry name" value="Succ_CoA_lig"/>
    <property type="match status" value="1"/>
</dbReference>
<accession>A0A1A9GJK1</accession>
<dbReference type="InterPro" id="IPR001763">
    <property type="entry name" value="Rhodanese-like_dom"/>
</dbReference>
<dbReference type="EC" id="6.2.1.5" evidence="6"/>
<name>A0A1A9GJK1_9ACTN</name>
<dbReference type="STRING" id="1300347.I601_1815"/>
<dbReference type="OrthoDB" id="190266at2"/>
<organism evidence="6 7">
    <name type="scientific">Nocardioides dokdonensis FR1436</name>
    <dbReference type="NCBI Taxonomy" id="1300347"/>
    <lineage>
        <taxon>Bacteria</taxon>
        <taxon>Bacillati</taxon>
        <taxon>Actinomycetota</taxon>
        <taxon>Actinomycetes</taxon>
        <taxon>Propionibacteriales</taxon>
        <taxon>Nocardioidaceae</taxon>
        <taxon>Nocardioides</taxon>
    </lineage>
</organism>
<feature type="region of interest" description="Disordered" evidence="4">
    <location>
        <begin position="1"/>
        <end position="20"/>
    </location>
</feature>
<evidence type="ECO:0000313" key="7">
    <source>
        <dbReference type="Proteomes" id="UP000077868"/>
    </source>
</evidence>
<evidence type="ECO:0000259" key="5">
    <source>
        <dbReference type="PROSITE" id="PS50206"/>
    </source>
</evidence>
<sequence length="706" mass="72553">MSTATVRGDRSAGSPPAPAAEPALADLSVFRDPEVVTVLGASADPGKWGYWLARGALTGAHRRQVHLVNRRGVEIEGHPSVTSLAEIEGDLGLVVLCVPAPALPDAVTEALARGARGFVGITAGLDRATGRPGAEVELARTIREGGARIIGPNCLGIYDASTDLRLAWGEFTPGALGIISQSGQLGSELANLAADRGLGVSRFVSVGNQVDVSARELVADLADHEATRVVALYVESFVDGRALADSLRLLHAAGKQTVLLTVGASTASQAAAASHTGSMTSALDVVDAACRVAGTVRVETPAQLVEVAQMLLDAPLPRGPRVAVVGDSGGQGAIAADVLTGQGLAVRSLDPAVRDSLGALLPPDAGIDNPIDLAGAGEQDLAVYAEVVERLLGDPAVDAVTMTGYFGSYGFHTPSLADAEEQVARRIAAASVATGKPVALHSMCRDSATITLIRELGVPTYHTIEMAALALAGATRIGAGSGRELEDVAVLPAEPTHGYLAARALLDAAGVDFPGAAGVRDVAGLRAAAATLQAPYVLKCDWEAHKTEVGGVVLGLADAEAAEAAFVEMSARLGGGLYVLEEMDTRRHTVELIVGARHDPSFGPVVVIGAGGVLAELLDDSVVELAPVDRDTARDMVARLRCEPLLAGWRGAPAVDREAVVDLVVAASRLICARPDLSDLELNPVRVAPDGLLAVDALVTHRQENP</sequence>
<evidence type="ECO:0000256" key="3">
    <source>
        <dbReference type="ARBA" id="ARBA00022840"/>
    </source>
</evidence>
<evidence type="ECO:0000256" key="1">
    <source>
        <dbReference type="ARBA" id="ARBA00022598"/>
    </source>
</evidence>
<gene>
    <name evidence="6" type="primary">sucD_3</name>
    <name evidence="6" type="ORF">I601_1815</name>
</gene>
<dbReference type="InterPro" id="IPR036291">
    <property type="entry name" value="NAD(P)-bd_dom_sf"/>
</dbReference>
<dbReference type="Pfam" id="PF13380">
    <property type="entry name" value="CoA_binding_2"/>
    <property type="match status" value="1"/>
</dbReference>
<dbReference type="GO" id="GO:0005524">
    <property type="term" value="F:ATP binding"/>
    <property type="evidence" value="ECO:0007669"/>
    <property type="project" value="UniProtKB-KW"/>
</dbReference>
<dbReference type="InterPro" id="IPR032875">
    <property type="entry name" value="Succ_CoA_lig_flav_dom"/>
</dbReference>
<dbReference type="Gene3D" id="3.40.50.720">
    <property type="entry name" value="NAD(P)-binding Rossmann-like Domain"/>
    <property type="match status" value="1"/>
</dbReference>
<keyword evidence="7" id="KW-1185">Reference proteome</keyword>
<evidence type="ECO:0000256" key="2">
    <source>
        <dbReference type="ARBA" id="ARBA00022741"/>
    </source>
</evidence>
<keyword evidence="3" id="KW-0067">ATP-binding</keyword>
<feature type="domain" description="Rhodanese" evidence="5">
    <location>
        <begin position="288"/>
        <end position="365"/>
    </location>
</feature>
<dbReference type="Pfam" id="PF13549">
    <property type="entry name" value="ATP-grasp_5"/>
    <property type="match status" value="1"/>
</dbReference>
<keyword evidence="1 6" id="KW-0436">Ligase</keyword>
<dbReference type="InterPro" id="IPR043938">
    <property type="entry name" value="Ligase_CoA_dom"/>
</dbReference>
<dbReference type="PANTHER" id="PTHR43334">
    <property type="entry name" value="ACETATE--COA LIGASE [ADP-FORMING]"/>
    <property type="match status" value="1"/>
</dbReference>
<dbReference type="InterPro" id="IPR003781">
    <property type="entry name" value="CoA-bd"/>
</dbReference>
<dbReference type="Pfam" id="PF19045">
    <property type="entry name" value="Ligase_CoA_2"/>
    <property type="match status" value="1"/>
</dbReference>
<dbReference type="SUPFAM" id="SSF56059">
    <property type="entry name" value="Glutathione synthetase ATP-binding domain-like"/>
    <property type="match status" value="1"/>
</dbReference>
<dbReference type="SMART" id="SM00881">
    <property type="entry name" value="CoA_binding"/>
    <property type="match status" value="1"/>
</dbReference>
<dbReference type="AlphaFoldDB" id="A0A1A9GJK1"/>
<dbReference type="InterPro" id="IPR051538">
    <property type="entry name" value="Acyl-CoA_Synth/Transferase"/>
</dbReference>
<reference evidence="6 7" key="1">
    <citation type="submission" date="2016-03" db="EMBL/GenBank/DDBJ databases">
        <title>Complete genome sequence of a soil Actinobacterium, Nocardioides dokdonensis FR1436.</title>
        <authorList>
            <person name="Kwon S.-K."/>
            <person name="Kim K."/>
            <person name="Kim J.F."/>
        </authorList>
    </citation>
    <scope>NUCLEOTIDE SEQUENCE [LARGE SCALE GENOMIC DNA]</scope>
    <source>
        <strain evidence="6 7">FR1436</strain>
    </source>
</reference>
<dbReference type="RefSeq" id="WP_084527380.1">
    <property type="nucleotide sequence ID" value="NZ_CP015079.1"/>
</dbReference>